<dbReference type="EMBL" id="CM002910">
    <property type="protein sequence ID" value="KMY90472.1"/>
    <property type="molecule type" value="Genomic_DNA"/>
</dbReference>
<comment type="catalytic activity">
    <reaction evidence="13">
        <text>O-phospho-L-tyrosyl-[protein] + H2O = L-tyrosyl-[protein] + phosphate</text>
        <dbReference type="Rhea" id="RHEA:10684"/>
        <dbReference type="Rhea" id="RHEA-COMP:10136"/>
        <dbReference type="Rhea" id="RHEA-COMP:20101"/>
        <dbReference type="ChEBI" id="CHEBI:15377"/>
        <dbReference type="ChEBI" id="CHEBI:43474"/>
        <dbReference type="ChEBI" id="CHEBI:46858"/>
        <dbReference type="ChEBI" id="CHEBI:61978"/>
        <dbReference type="EC" id="3.1.3.48"/>
    </reaction>
</comment>
<evidence type="ECO:0000256" key="9">
    <source>
        <dbReference type="ARBA" id="ARBA00023136"/>
    </source>
</evidence>
<reference evidence="19" key="3">
    <citation type="submission" date="2015-04" db="EMBL/GenBank/DDBJ databases">
        <authorList>
            <consortium name="FlyBase"/>
        </authorList>
    </citation>
    <scope>NUCLEOTIDE SEQUENCE</scope>
    <source>
        <strain evidence="19">W501</strain>
    </source>
</reference>
<evidence type="ECO:0000259" key="18">
    <source>
        <dbReference type="PROSITE" id="PS50056"/>
    </source>
</evidence>
<protein>
    <recommendedName>
        <fullName evidence="16">Protein tyrosine phosphatase type IVA 3</fullName>
        <ecNumber evidence="3">3.1.3.48</ecNumber>
    </recommendedName>
    <alternativeName>
        <fullName evidence="17">Protein-tyrosine phosphatase 4a3</fullName>
    </alternativeName>
</protein>
<evidence type="ECO:0000256" key="8">
    <source>
        <dbReference type="ARBA" id="ARBA00022912"/>
    </source>
</evidence>
<dbReference type="GO" id="GO:0043542">
    <property type="term" value="P:endothelial cell migration"/>
    <property type="evidence" value="ECO:0007669"/>
    <property type="project" value="UniProtKB-ARBA"/>
</dbReference>
<evidence type="ECO:0000256" key="11">
    <source>
        <dbReference type="ARBA" id="ARBA00023288"/>
    </source>
</evidence>
<evidence type="ECO:0000256" key="5">
    <source>
        <dbReference type="ARBA" id="ARBA00022481"/>
    </source>
</evidence>
<dbReference type="GO" id="GO:0004725">
    <property type="term" value="F:protein tyrosine phosphatase activity"/>
    <property type="evidence" value="ECO:0007669"/>
    <property type="project" value="UniProtKB-EC"/>
</dbReference>
<name>A0A0J9R2L7_DROSI</name>
<evidence type="ECO:0000256" key="10">
    <source>
        <dbReference type="ARBA" id="ARBA00023157"/>
    </source>
</evidence>
<evidence type="ECO:0000256" key="13">
    <source>
        <dbReference type="ARBA" id="ARBA00051722"/>
    </source>
</evidence>
<dbReference type="EMBL" id="CM002910">
    <property type="protein sequence ID" value="KMY90476.1"/>
    <property type="molecule type" value="Genomic_DNA"/>
</dbReference>
<dbReference type="FunFam" id="3.90.190.10:FF:000105">
    <property type="entry name" value="Protein tyrosine phosphatase type IVA 3"/>
    <property type="match status" value="1"/>
</dbReference>
<comment type="function">
    <text evidence="14">Protein tyrosine phosphatase which stimulates progression from G1 into S phase during mitosis. Enhances cell proliferation, cell motility and invasive activity, and promotes cancer metastasis. May be involved in the progression of cardiac hypertrophy by inhibiting intracellular calcium mobilization in response to angiotensin II.</text>
</comment>
<keyword evidence="8" id="KW-0904">Protein phosphatase</keyword>
<comment type="subcellular location">
    <subcellularLocation>
        <location evidence="1">Cell membrane</location>
    </subcellularLocation>
    <subcellularLocation>
        <location evidence="2">Early endosome</location>
    </subcellularLocation>
</comment>
<keyword evidence="9" id="KW-0472">Membrane</keyword>
<dbReference type="EMBL" id="CM002910">
    <property type="protein sequence ID" value="KMY90473.1"/>
    <property type="molecule type" value="Genomic_DNA"/>
</dbReference>
<dbReference type="GO" id="GO:0005769">
    <property type="term" value="C:early endosome"/>
    <property type="evidence" value="ECO:0007669"/>
    <property type="project" value="UniProtKB-SubCell"/>
</dbReference>
<keyword evidence="5" id="KW-0488">Methylation</keyword>
<feature type="domain" description="Tyrosine specific protein phosphatases" evidence="18">
    <location>
        <begin position="168"/>
        <end position="240"/>
    </location>
</feature>
<dbReference type="EC" id="3.1.3.48" evidence="3"/>
<evidence type="ECO:0000256" key="3">
    <source>
        <dbReference type="ARBA" id="ARBA00013064"/>
    </source>
</evidence>
<dbReference type="SUPFAM" id="SSF52799">
    <property type="entry name" value="(Phosphotyrosine protein) phosphatases II"/>
    <property type="match status" value="1"/>
</dbReference>
<keyword evidence="11" id="KW-0449">Lipoprotein</keyword>
<dbReference type="OrthoDB" id="5632at2759"/>
<sequence length="263" mass="29337">MSITMRQKDLRPAPALIEYKGMKFLITDRPSDITINHYIMELKKNNVNTVVRVCEPSYNTDELETQGITVKDLAFEDGTFPPQQVVDEWFEVLKDNFRKSTSATLSYYKHKRFSLRHIPKTVPPTTATATAIRTSATRASLSAATGRDTDTIPLTGTDNLNDTGEAASAIYNNTAFLDNETCRYQQNPEACVAVHCVAGLGRAPVLVALALIELGLKYEAAVEMIRDKRRGAINAKQLSFLEKYKPKARLKHKNGHKNSCSVQ</sequence>
<keyword evidence="7 19" id="KW-0378">Hydrolase</keyword>
<reference evidence="19" key="1">
    <citation type="journal article" date="2013" name="Genome Res.">
        <title>A second-generation assembly of the Drosophila simulans genome provides new insights into patterns of lineage-specific divergence.</title>
        <authorList>
            <person name="Hu T.T."/>
            <person name="Eisen M.B."/>
            <person name="Thornton K.R."/>
            <person name="Andolfatto P."/>
        </authorList>
    </citation>
    <scope>NUCLEOTIDE SEQUENCE [LARGE SCALE GENOMIC DNA]</scope>
    <source>
        <strain evidence="19">W501</strain>
    </source>
</reference>
<evidence type="ECO:0000256" key="7">
    <source>
        <dbReference type="ARBA" id="ARBA00022801"/>
    </source>
</evidence>
<evidence type="ECO:0000256" key="2">
    <source>
        <dbReference type="ARBA" id="ARBA00004412"/>
    </source>
</evidence>
<evidence type="ECO:0000256" key="4">
    <source>
        <dbReference type="ARBA" id="ARBA00022475"/>
    </source>
</evidence>
<comment type="subunit">
    <text evidence="15">Interacts with tubulin.</text>
</comment>
<dbReference type="GO" id="GO:0071244">
    <property type="term" value="P:cellular response to carbon dioxide"/>
    <property type="evidence" value="ECO:0007669"/>
    <property type="project" value="EnsemblMetazoa"/>
</dbReference>
<organism evidence="19">
    <name type="scientific">Drosophila simulans</name>
    <name type="common">Fruit fly</name>
    <dbReference type="NCBI Taxonomy" id="7240"/>
    <lineage>
        <taxon>Eukaryota</taxon>
        <taxon>Metazoa</taxon>
        <taxon>Ecdysozoa</taxon>
        <taxon>Arthropoda</taxon>
        <taxon>Hexapoda</taxon>
        <taxon>Insecta</taxon>
        <taxon>Pterygota</taxon>
        <taxon>Neoptera</taxon>
        <taxon>Endopterygota</taxon>
        <taxon>Diptera</taxon>
        <taxon>Brachycera</taxon>
        <taxon>Muscomorpha</taxon>
        <taxon>Ephydroidea</taxon>
        <taxon>Drosophilidae</taxon>
        <taxon>Drosophila</taxon>
        <taxon>Sophophora</taxon>
    </lineage>
</organism>
<gene>
    <name evidence="19" type="primary">Dsim\GD21928</name>
    <name evidence="19" type="ORF">Dsimw501_GD21928</name>
</gene>
<evidence type="ECO:0000256" key="17">
    <source>
        <dbReference type="ARBA" id="ARBA00082375"/>
    </source>
</evidence>
<proteinExistence type="predicted"/>
<dbReference type="InterPro" id="IPR000387">
    <property type="entry name" value="Tyr_Pase_dom"/>
</dbReference>
<dbReference type="PROSITE" id="PS50056">
    <property type="entry name" value="TYR_PHOSPHATASE_2"/>
    <property type="match status" value="1"/>
</dbReference>
<evidence type="ECO:0000256" key="15">
    <source>
        <dbReference type="ARBA" id="ARBA00064590"/>
    </source>
</evidence>
<dbReference type="EMBL" id="CM002910">
    <property type="protein sequence ID" value="KMY90474.1"/>
    <property type="molecule type" value="Genomic_DNA"/>
</dbReference>
<evidence type="ECO:0000256" key="14">
    <source>
        <dbReference type="ARBA" id="ARBA00057132"/>
    </source>
</evidence>
<dbReference type="AlphaFoldDB" id="A0A0J9R2L7"/>
<reference evidence="19" key="2">
    <citation type="submission" date="2014-06" db="EMBL/GenBank/DDBJ databases">
        <authorList>
            <person name="Hu T."/>
            <person name="Eisen M.B."/>
            <person name="Thornton K.R."/>
            <person name="Andolfatto P."/>
        </authorList>
    </citation>
    <scope>NUCLEOTIDE SEQUENCE</scope>
    <source>
        <strain evidence="19">W501</strain>
    </source>
</reference>
<dbReference type="InterPro" id="IPR029021">
    <property type="entry name" value="Prot-tyrosine_phosphatase-like"/>
</dbReference>
<keyword evidence="10" id="KW-1015">Disulfide bond</keyword>
<evidence type="ECO:0000256" key="6">
    <source>
        <dbReference type="ARBA" id="ARBA00022753"/>
    </source>
</evidence>
<dbReference type="CDD" id="cd14500">
    <property type="entry name" value="PTP-IVa"/>
    <property type="match status" value="1"/>
</dbReference>
<dbReference type="EMBL" id="CM002910">
    <property type="protein sequence ID" value="KMY90477.1"/>
    <property type="molecule type" value="Genomic_DNA"/>
</dbReference>
<evidence type="ECO:0000313" key="19">
    <source>
        <dbReference type="EMBL" id="KMY90472.1"/>
    </source>
</evidence>
<evidence type="ECO:0000256" key="16">
    <source>
        <dbReference type="ARBA" id="ARBA00069015"/>
    </source>
</evidence>
<dbReference type="GO" id="GO:0030514">
    <property type="term" value="P:negative regulation of BMP signaling pathway"/>
    <property type="evidence" value="ECO:0007669"/>
    <property type="project" value="EnsemblMetazoa"/>
</dbReference>
<accession>A0A0J9R2L7</accession>
<keyword evidence="4" id="KW-1003">Cell membrane</keyword>
<dbReference type="Gene3D" id="3.90.190.10">
    <property type="entry name" value="Protein tyrosine phosphatase superfamily"/>
    <property type="match status" value="1"/>
</dbReference>
<dbReference type="PANTHER" id="PTHR23339">
    <property type="entry name" value="TYROSINE SPECIFIC PROTEIN PHOSPHATASE AND DUAL SPECIFICITY PROTEIN PHOSPHATASE"/>
    <property type="match status" value="1"/>
</dbReference>
<keyword evidence="6" id="KW-0967">Endosome</keyword>
<evidence type="ECO:0000256" key="12">
    <source>
        <dbReference type="ARBA" id="ARBA00023289"/>
    </source>
</evidence>
<dbReference type="GO" id="GO:0005886">
    <property type="term" value="C:plasma membrane"/>
    <property type="evidence" value="ECO:0007669"/>
    <property type="project" value="UniProtKB-SubCell"/>
</dbReference>
<dbReference type="Bgee" id="FBgn0193344">
    <property type="expression patterns" value="Expressed in embryo and 3 other cell types or tissues"/>
</dbReference>
<evidence type="ECO:0000256" key="1">
    <source>
        <dbReference type="ARBA" id="ARBA00004236"/>
    </source>
</evidence>
<keyword evidence="12" id="KW-0636">Prenylation</keyword>
<dbReference type="InterPro" id="IPR050561">
    <property type="entry name" value="PTP"/>
</dbReference>
<dbReference type="Proteomes" id="UP000035880">
    <property type="component" value="Chromosome 2L"/>
</dbReference>